<feature type="transmembrane region" description="Helical" evidence="2">
    <location>
        <begin position="57"/>
        <end position="83"/>
    </location>
</feature>
<accession>A0ABR3V1R7</accession>
<feature type="transmembrane region" description="Helical" evidence="2">
    <location>
        <begin position="423"/>
        <end position="443"/>
    </location>
</feature>
<feature type="compositionally biased region" description="Acidic residues" evidence="1">
    <location>
        <begin position="329"/>
        <end position="343"/>
    </location>
</feature>
<keyword evidence="2" id="KW-0472">Membrane</keyword>
<keyword evidence="2" id="KW-1133">Transmembrane helix</keyword>
<feature type="compositionally biased region" description="Low complexity" evidence="1">
    <location>
        <begin position="189"/>
        <end position="198"/>
    </location>
</feature>
<feature type="transmembrane region" description="Helical" evidence="2">
    <location>
        <begin position="147"/>
        <end position="171"/>
    </location>
</feature>
<evidence type="ECO:0000256" key="2">
    <source>
        <dbReference type="SAM" id="Phobius"/>
    </source>
</evidence>
<comment type="caution">
    <text evidence="3">The sequence shown here is derived from an EMBL/GenBank/DDBJ whole genome shotgun (WGS) entry which is preliminary data.</text>
</comment>
<evidence type="ECO:0000256" key="1">
    <source>
        <dbReference type="SAM" id="MobiDB-lite"/>
    </source>
</evidence>
<proteinExistence type="predicted"/>
<keyword evidence="4" id="KW-1185">Reference proteome</keyword>
<evidence type="ECO:0000313" key="3">
    <source>
        <dbReference type="EMBL" id="KAL1835671.1"/>
    </source>
</evidence>
<feature type="transmembrane region" description="Helical" evidence="2">
    <location>
        <begin position="104"/>
        <end position="127"/>
    </location>
</feature>
<keyword evidence="2" id="KW-0812">Transmembrane</keyword>
<organism evidence="3 4">
    <name type="scientific">Humicola insolens</name>
    <name type="common">Soft-rot fungus</name>
    <dbReference type="NCBI Taxonomy" id="85995"/>
    <lineage>
        <taxon>Eukaryota</taxon>
        <taxon>Fungi</taxon>
        <taxon>Dikarya</taxon>
        <taxon>Ascomycota</taxon>
        <taxon>Pezizomycotina</taxon>
        <taxon>Sordariomycetes</taxon>
        <taxon>Sordariomycetidae</taxon>
        <taxon>Sordariales</taxon>
        <taxon>Chaetomiaceae</taxon>
        <taxon>Mycothermus</taxon>
    </lineage>
</organism>
<evidence type="ECO:0000313" key="4">
    <source>
        <dbReference type="Proteomes" id="UP001583172"/>
    </source>
</evidence>
<feature type="region of interest" description="Disordered" evidence="1">
    <location>
        <begin position="326"/>
        <end position="345"/>
    </location>
</feature>
<feature type="transmembrane region" description="Helical" evidence="2">
    <location>
        <begin position="381"/>
        <end position="403"/>
    </location>
</feature>
<reference evidence="3 4" key="1">
    <citation type="journal article" date="2024" name="Commun. Biol.">
        <title>Comparative genomic analysis of thermophilic fungi reveals convergent evolutionary adaptations and gene losses.</title>
        <authorList>
            <person name="Steindorff A.S."/>
            <person name="Aguilar-Pontes M.V."/>
            <person name="Robinson A.J."/>
            <person name="Andreopoulos B."/>
            <person name="LaButti K."/>
            <person name="Kuo A."/>
            <person name="Mondo S."/>
            <person name="Riley R."/>
            <person name="Otillar R."/>
            <person name="Haridas S."/>
            <person name="Lipzen A."/>
            <person name="Grimwood J."/>
            <person name="Schmutz J."/>
            <person name="Clum A."/>
            <person name="Reid I.D."/>
            <person name="Moisan M.C."/>
            <person name="Butler G."/>
            <person name="Nguyen T.T.M."/>
            <person name="Dewar K."/>
            <person name="Conant G."/>
            <person name="Drula E."/>
            <person name="Henrissat B."/>
            <person name="Hansel C."/>
            <person name="Singer S."/>
            <person name="Hutchinson M.I."/>
            <person name="de Vries R.P."/>
            <person name="Natvig D.O."/>
            <person name="Powell A.J."/>
            <person name="Tsang A."/>
            <person name="Grigoriev I.V."/>
        </authorList>
    </citation>
    <scope>NUCLEOTIDE SEQUENCE [LARGE SCALE GENOMIC DNA]</scope>
    <source>
        <strain evidence="3 4">CBS 620.91</strain>
    </source>
</reference>
<name>A0ABR3V1R7_HUMIN</name>
<protein>
    <submittedName>
        <fullName evidence="3">Uncharacterized protein</fullName>
    </submittedName>
</protein>
<feature type="region of interest" description="Disordered" evidence="1">
    <location>
        <begin position="181"/>
        <end position="208"/>
    </location>
</feature>
<dbReference type="EMBL" id="JAZGSY010000570">
    <property type="protein sequence ID" value="KAL1835671.1"/>
    <property type="molecule type" value="Genomic_DNA"/>
</dbReference>
<gene>
    <name evidence="3" type="ORF">VTJ49DRAFT_6254</name>
</gene>
<feature type="transmembrane region" description="Helical" evidence="2">
    <location>
        <begin position="212"/>
        <end position="230"/>
    </location>
</feature>
<dbReference type="Proteomes" id="UP001583172">
    <property type="component" value="Unassembled WGS sequence"/>
</dbReference>
<sequence length="450" mass="49402">MTANIGALIDCTGLEAFHNFGTYVDDVRSRTSFNETLLQQCRVPICGALWGYGMPDIAGIGVAIGYTLSNILAPLLSLLLLLTPYLRLSRRRKTALQTILTASLAAFFDAAVYFTLAIAAATTVVLVPKDWAPANSPRAFFVGDYEARAAALACAATVLPLVYPIAVLSFAPRSIVRFPSDARHRQQGQDHQPQGQGQQPPPREGEDASRMVLRKTLFAVAVLASAYPFLSHSVRAWAPAEVGSGGGGDGGEPNLTREEWAALSRLCFGNGEDTEVEWLTERESSALGAAHLASSLLVLLFALGLLVRSVLHRLEFYRRYHRRPRRDGWDDEGQGDQQEEDEETARMRRRLNIREGPIRDNGVAMAVAVGDAFAACWRPPIVFAVLAVPMCLAAPLLWGFWRLRTLQMQLTQATGENYEGDDWGFGQVMAVTVFVPVLVEIVFQTVRIRT</sequence>
<feature type="transmembrane region" description="Helical" evidence="2">
    <location>
        <begin position="289"/>
        <end position="311"/>
    </location>
</feature>